<dbReference type="Pfam" id="PF13400">
    <property type="entry name" value="Tad"/>
    <property type="match status" value="1"/>
</dbReference>
<reference evidence="4 5" key="1">
    <citation type="submission" date="2020-06" db="EMBL/GenBank/DDBJ databases">
        <title>Sphingomonas hominis sp. nov., a member of the Sphingomonas, isolated from the hair of a 22-year-old girl.</title>
        <authorList>
            <person name="Zhang D.-F."/>
            <person name="Cui X.-W."/>
        </authorList>
    </citation>
    <scope>NUCLEOTIDE SEQUENCE [LARGE SCALE GENOMIC DNA]</scope>
    <source>
        <strain evidence="4 5">HHU CXW</strain>
    </source>
</reference>
<dbReference type="InterPro" id="IPR028087">
    <property type="entry name" value="Tad_N"/>
</dbReference>
<keyword evidence="5" id="KW-1185">Reference proteome</keyword>
<evidence type="ECO:0000256" key="2">
    <source>
        <dbReference type="SAM" id="Phobius"/>
    </source>
</evidence>
<sequence length="659" mass="71376">MYRRLPRKIAVAGNVARAFGRDRRGNVLLIGAASLIPLFGLLGGALDLTRMYMVRTRLQQACDASVMSGRAAMGNRTWDNSSKAVADRYFTANFDPGRYGTSGSKIDYEVGSDLVVKGAASVSLPMAIMQMFGYGDKLITATCDAKLELPNSDVMFVLDTTLSMSETNAGDSVSRIQALRNSVVGFHAILENARGPQTRVRYGFVPYASTVNVGTLLRPDWIADRWTYQSREYDRTEQVESKAADYNTSWSSWRQVSGSKSSRTYTIPPENCVAPQGTSSSKTEKGPVTTDADGKRVWTETRTTKGVSYSASLSNSVCTVTETTYNDYVDEQTVTQTPNKNAGSVSYSNRTWWKYKPVEYGLVALKATGSDGAVVGGTFNAMVANDNKVREIKWDKSNACIEERQTSGGNTPAAATAESDLDVDALPRAGNPATQWRPALPGLVYARKQTSLTTMPDSSWGSPTVVVNTSSNYATPNDSLGLRGACPTYARKLQSIDAGTLQTYMNALKPAGLTYHDIGFLWGLRLLSAQGIFANENQAPSTGKVARHLIFMTDGQTETNIGDYDAYGLSALDRRRTPANRLPTAVEQNAIVEQRLSGLCSIAKAKGVTVWVIAFGTSLTPLLSDCANSGHAFEAKNAAQLQDAFSNIAARISQLRLIK</sequence>
<feature type="region of interest" description="Disordered" evidence="1">
    <location>
        <begin position="261"/>
        <end position="292"/>
    </location>
</feature>
<keyword evidence="2" id="KW-1133">Transmembrane helix</keyword>
<feature type="transmembrane region" description="Helical" evidence="2">
    <location>
        <begin position="27"/>
        <end position="46"/>
    </location>
</feature>
<comment type="caution">
    <text evidence="4">The sequence shown here is derived from an EMBL/GenBank/DDBJ whole genome shotgun (WGS) entry which is preliminary data.</text>
</comment>
<evidence type="ECO:0000259" key="3">
    <source>
        <dbReference type="Pfam" id="PF13400"/>
    </source>
</evidence>
<evidence type="ECO:0000313" key="4">
    <source>
        <dbReference type="EMBL" id="NTS66690.1"/>
    </source>
</evidence>
<accession>A0ABX2JMH0</accession>
<keyword evidence="2" id="KW-0472">Membrane</keyword>
<dbReference type="Gene3D" id="3.40.50.410">
    <property type="entry name" value="von Willebrand factor, type A domain"/>
    <property type="match status" value="2"/>
</dbReference>
<dbReference type="InterPro" id="IPR036465">
    <property type="entry name" value="vWFA_dom_sf"/>
</dbReference>
<protein>
    <submittedName>
        <fullName evidence="4">Pilus assembly protein</fullName>
    </submittedName>
</protein>
<gene>
    <name evidence="4" type="ORF">HRV97_16190</name>
</gene>
<evidence type="ECO:0000256" key="1">
    <source>
        <dbReference type="SAM" id="MobiDB-lite"/>
    </source>
</evidence>
<evidence type="ECO:0000313" key="5">
    <source>
        <dbReference type="Proteomes" id="UP000621447"/>
    </source>
</evidence>
<dbReference type="Proteomes" id="UP000621447">
    <property type="component" value="Unassembled WGS sequence"/>
</dbReference>
<name>A0ABX2JMH0_9SPHN</name>
<proteinExistence type="predicted"/>
<keyword evidence="2" id="KW-0812">Transmembrane</keyword>
<organism evidence="4 5">
    <name type="scientific">Sphingomonas hominis</name>
    <dbReference type="NCBI Taxonomy" id="2741495"/>
    <lineage>
        <taxon>Bacteria</taxon>
        <taxon>Pseudomonadati</taxon>
        <taxon>Pseudomonadota</taxon>
        <taxon>Alphaproteobacteria</taxon>
        <taxon>Sphingomonadales</taxon>
        <taxon>Sphingomonadaceae</taxon>
        <taxon>Sphingomonas</taxon>
    </lineage>
</organism>
<feature type="domain" description="Putative Flp pilus-assembly TadG-like N-terminal" evidence="3">
    <location>
        <begin position="25"/>
        <end position="68"/>
    </location>
</feature>
<dbReference type="EMBL" id="JABULH010000012">
    <property type="protein sequence ID" value="NTS66690.1"/>
    <property type="molecule type" value="Genomic_DNA"/>
</dbReference>
<dbReference type="SUPFAM" id="SSF53300">
    <property type="entry name" value="vWA-like"/>
    <property type="match status" value="1"/>
</dbReference>